<dbReference type="AlphaFoldDB" id="A0AAW7YXI7"/>
<reference evidence="1" key="1">
    <citation type="submission" date="2023-07" db="EMBL/GenBank/DDBJ databases">
        <title>Genome content predicts the carbon catabolic preferences of heterotrophic bacteria.</title>
        <authorList>
            <person name="Gralka M."/>
        </authorList>
    </citation>
    <scope>NUCLEOTIDE SEQUENCE</scope>
    <source>
        <strain evidence="1">E2R20</strain>
    </source>
</reference>
<feature type="non-terminal residue" evidence="1">
    <location>
        <position position="1"/>
    </location>
</feature>
<evidence type="ECO:0000313" key="1">
    <source>
        <dbReference type="EMBL" id="MDO6575460.1"/>
    </source>
</evidence>
<dbReference type="EMBL" id="JAUOQO010000713">
    <property type="protein sequence ID" value="MDO6575460.1"/>
    <property type="molecule type" value="Genomic_DNA"/>
</dbReference>
<proteinExistence type="predicted"/>
<keyword evidence="2" id="KW-1185">Reference proteome</keyword>
<dbReference type="Proteomes" id="UP001170310">
    <property type="component" value="Unassembled WGS sequence"/>
</dbReference>
<sequence>EAEWEGQFRPMIEKVGTSQPVYCCFDPEATTYRQNRTYFGKFDKAPFATGRRKPGTFGGEYTLSSLV</sequence>
<name>A0AAW7YXI7_9STAP</name>
<comment type="caution">
    <text evidence="1">The sequence shown here is derived from an EMBL/GenBank/DDBJ whole genome shotgun (WGS) entry which is preliminary data.</text>
</comment>
<organism evidence="1 2">
    <name type="scientific">Staphylococcus pasteuri_A</name>
    <dbReference type="NCBI Taxonomy" id="3062664"/>
    <lineage>
        <taxon>Bacteria</taxon>
        <taxon>Bacillati</taxon>
        <taxon>Bacillota</taxon>
        <taxon>Bacilli</taxon>
        <taxon>Bacillales</taxon>
        <taxon>Staphylococcaceae</taxon>
        <taxon>Staphylococcus</taxon>
    </lineage>
</organism>
<accession>A0AAW7YXI7</accession>
<protein>
    <submittedName>
        <fullName evidence="1">Uncharacterized protein</fullName>
    </submittedName>
</protein>
<gene>
    <name evidence="1" type="ORF">Q4528_15195</name>
</gene>
<dbReference type="RefSeq" id="WP_303522543.1">
    <property type="nucleotide sequence ID" value="NZ_JAUOQO010000713.1"/>
</dbReference>
<evidence type="ECO:0000313" key="2">
    <source>
        <dbReference type="Proteomes" id="UP001170310"/>
    </source>
</evidence>